<accession>A0A3A8NPL1</accession>
<dbReference type="Gene3D" id="3.10.310.40">
    <property type="match status" value="1"/>
</dbReference>
<keyword evidence="14" id="KW-1185">Reference proteome</keyword>
<keyword evidence="7" id="KW-0067">ATP-binding</keyword>
<dbReference type="GO" id="GO:0006412">
    <property type="term" value="P:translation"/>
    <property type="evidence" value="ECO:0007669"/>
    <property type="project" value="UniProtKB-KW"/>
</dbReference>
<dbReference type="Proteomes" id="UP000273405">
    <property type="component" value="Unassembled WGS sequence"/>
</dbReference>
<dbReference type="EC" id="6.1.1.7" evidence="2"/>
<evidence type="ECO:0000313" key="14">
    <source>
        <dbReference type="Proteomes" id="UP000273405"/>
    </source>
</evidence>
<protein>
    <recommendedName>
        <fullName evidence="3">Alanine--tRNA ligase</fullName>
        <ecNumber evidence="2">6.1.1.7</ecNumber>
    </recommendedName>
    <alternativeName>
        <fullName evidence="11">Alanyl-tRNA synthetase</fullName>
    </alternativeName>
</protein>
<evidence type="ECO:0000256" key="10">
    <source>
        <dbReference type="ARBA" id="ARBA00023146"/>
    </source>
</evidence>
<feature type="domain" description="BioF2-like acetyltransferase" evidence="12">
    <location>
        <begin position="196"/>
        <end position="331"/>
    </location>
</feature>
<organism evidence="13 14">
    <name type="scientific">Corallococcus sicarius</name>
    <dbReference type="NCBI Taxonomy" id="2316726"/>
    <lineage>
        <taxon>Bacteria</taxon>
        <taxon>Pseudomonadati</taxon>
        <taxon>Myxococcota</taxon>
        <taxon>Myxococcia</taxon>
        <taxon>Myxococcales</taxon>
        <taxon>Cystobacterineae</taxon>
        <taxon>Myxococcaceae</taxon>
        <taxon>Corallococcus</taxon>
    </lineage>
</organism>
<dbReference type="GO" id="GO:0000049">
    <property type="term" value="F:tRNA binding"/>
    <property type="evidence" value="ECO:0007669"/>
    <property type="project" value="UniProtKB-KW"/>
</dbReference>
<dbReference type="EMBL" id="RAWG01000024">
    <property type="protein sequence ID" value="RKH46307.1"/>
    <property type="molecule type" value="Genomic_DNA"/>
</dbReference>
<evidence type="ECO:0000256" key="4">
    <source>
        <dbReference type="ARBA" id="ARBA00022555"/>
    </source>
</evidence>
<dbReference type="RefSeq" id="WP_120624267.1">
    <property type="nucleotide sequence ID" value="NZ_RAWG01000024.1"/>
</dbReference>
<keyword evidence="5" id="KW-0436">Ligase</keyword>
<dbReference type="FunFam" id="3.10.310.40:FF:000001">
    <property type="entry name" value="Alanine--tRNA ligase"/>
    <property type="match status" value="1"/>
</dbReference>
<evidence type="ECO:0000313" key="13">
    <source>
        <dbReference type="EMBL" id="RKH46307.1"/>
    </source>
</evidence>
<gene>
    <name evidence="13" type="ORF">D7X12_05830</name>
</gene>
<keyword evidence="9" id="KW-0648">Protein biosynthesis</keyword>
<keyword evidence="10" id="KW-0030">Aminoacyl-tRNA synthetase</keyword>
<dbReference type="AlphaFoldDB" id="A0A3A8NPL1"/>
<name>A0A3A8NPL1_9BACT</name>
<evidence type="ECO:0000256" key="1">
    <source>
        <dbReference type="ARBA" id="ARBA00008226"/>
    </source>
</evidence>
<reference evidence="14" key="1">
    <citation type="submission" date="2018-09" db="EMBL/GenBank/DDBJ databases">
        <authorList>
            <person name="Livingstone P.G."/>
            <person name="Whitworth D.E."/>
        </authorList>
    </citation>
    <scope>NUCLEOTIDE SEQUENCE [LARGE SCALE GENOMIC DNA]</scope>
    <source>
        <strain evidence="14">CA040B</strain>
    </source>
</reference>
<evidence type="ECO:0000259" key="12">
    <source>
        <dbReference type="Pfam" id="PF13480"/>
    </source>
</evidence>
<evidence type="ECO:0000256" key="6">
    <source>
        <dbReference type="ARBA" id="ARBA00022741"/>
    </source>
</evidence>
<evidence type="ECO:0000256" key="8">
    <source>
        <dbReference type="ARBA" id="ARBA00022884"/>
    </source>
</evidence>
<comment type="caution">
    <text evidence="13">The sequence shown here is derived from an EMBL/GenBank/DDBJ whole genome shotgun (WGS) entry which is preliminary data.</text>
</comment>
<evidence type="ECO:0000256" key="9">
    <source>
        <dbReference type="ARBA" id="ARBA00022917"/>
    </source>
</evidence>
<evidence type="ECO:0000256" key="5">
    <source>
        <dbReference type="ARBA" id="ARBA00022598"/>
    </source>
</evidence>
<evidence type="ECO:0000256" key="7">
    <source>
        <dbReference type="ARBA" id="ARBA00022840"/>
    </source>
</evidence>
<comment type="similarity">
    <text evidence="1">Belongs to the class-II aminoacyl-tRNA synthetase family.</text>
</comment>
<sequence>MILYDERNVDACSWPETPEGRLARDYLVPLMKRGSTAYFSDRTTLRLVAMDDLRIPLAVNDAEYDNSALLSTFARYISLQLSAVTAETWGAGRARVMRGAMHTLGALLKSASIDKCVYVDHWLLLRNLNAELTADQVARLTAFLVKQFPKHAIVFLTVNPATHAPLLNVLGAQGYEHVYSMHTRMMLPTQAEVSRQVRENRRRDSRLLEASGYTLVDGSTVPDCAPRLVELYRSLNGEKYQTNLQYTEEFFAWTLREGILQYKLAVKDGRIDGFYGHHLHRDVLFSPVFGYDVALPQELGLYRGLVYQLMEDALDAGHTVELGAGADPFKSLRGAVPVPRWSAVHIRHLSRWRQAVWRALRRYANDAIRPASRGMMRRIDGEGVAGFEPLSLPLTPPTGQTPQEAAQALRQQVDALEQSLEAAARLEGEARQRALAPLSQTLHNWPQPTSRVVALRERLTRLEHEARRKPAASTPHTSPAPDEHARQLLEGATRLGDTALVATHLGETPAQHLKALVEALRQAAGCVGVVLTATRGDKVVLVTAASPALRELGLDAGQLMAQAAPCVDGKGGGSPEVAWGGGSRAGGIDAALIAAREFVQAHLAGPATSRPPGEPS</sequence>
<dbReference type="InterPro" id="IPR038740">
    <property type="entry name" value="BioF2-like_GNAT_dom"/>
</dbReference>
<keyword evidence="8" id="KW-0694">RNA-binding</keyword>
<evidence type="ECO:0000256" key="2">
    <source>
        <dbReference type="ARBA" id="ARBA00013168"/>
    </source>
</evidence>
<keyword evidence="13" id="KW-0808">Transferase</keyword>
<evidence type="ECO:0000256" key="11">
    <source>
        <dbReference type="ARBA" id="ARBA00032577"/>
    </source>
</evidence>
<dbReference type="GO" id="GO:0005524">
    <property type="term" value="F:ATP binding"/>
    <property type="evidence" value="ECO:0007669"/>
    <property type="project" value="UniProtKB-KW"/>
</dbReference>
<evidence type="ECO:0000256" key="3">
    <source>
        <dbReference type="ARBA" id="ARBA00017959"/>
    </source>
</evidence>
<keyword evidence="6" id="KW-0547">Nucleotide-binding</keyword>
<proteinExistence type="inferred from homology"/>
<keyword evidence="4" id="KW-0820">tRNA-binding</keyword>
<dbReference type="Pfam" id="PF13480">
    <property type="entry name" value="Acetyltransf_6"/>
    <property type="match status" value="1"/>
</dbReference>
<dbReference type="GO" id="GO:0004813">
    <property type="term" value="F:alanine-tRNA ligase activity"/>
    <property type="evidence" value="ECO:0007669"/>
    <property type="project" value="UniProtKB-EC"/>
</dbReference>
<dbReference type="OrthoDB" id="9809725at2"/>
<dbReference type="GO" id="GO:0016740">
    <property type="term" value="F:transferase activity"/>
    <property type="evidence" value="ECO:0007669"/>
    <property type="project" value="UniProtKB-KW"/>
</dbReference>